<name>A0AAJ5T5W4_9BURK</name>
<dbReference type="EMBL" id="LR025743">
    <property type="protein sequence ID" value="VBB13922.1"/>
    <property type="molecule type" value="Genomic_DNA"/>
</dbReference>
<proteinExistence type="predicted"/>
<evidence type="ECO:0000313" key="1">
    <source>
        <dbReference type="EMBL" id="VBB13922.1"/>
    </source>
</evidence>
<accession>A0AAJ5T5W4</accession>
<sequence length="179" mass="19764">MRHASTATPNGAAMNDFVSTAPVPAATAPKPADPAVAAVIPGDGWFPEIDLRVAREVMRLQDGTITDARFRDAVVEGIAHTRDVLAEWRADREREDAADLAATLSGEVDGVNVQVSRFRRAVYAWALAWLVERYRGYDTSASGMRRAEALDCLPEDARRDAYWAVSDIMHRRRVTVDLI</sequence>
<dbReference type="AlphaFoldDB" id="A0AAJ5T5W4"/>
<dbReference type="Pfam" id="PF05926">
    <property type="entry name" value="Phage_GPL"/>
    <property type="match status" value="1"/>
</dbReference>
<keyword evidence="2" id="KW-1185">Reference proteome</keyword>
<dbReference type="InterPro" id="IPR009225">
    <property type="entry name" value="Phage_head_completion_GpL"/>
</dbReference>
<gene>
    <name evidence="1" type="ORF">BSTAB16_4108</name>
</gene>
<dbReference type="Proteomes" id="UP000268684">
    <property type="component" value="Chromosome II"/>
</dbReference>
<protein>
    <submittedName>
        <fullName evidence="1">Phage head completion protein (GPL)</fullName>
    </submittedName>
</protein>
<organism evidence="1 2">
    <name type="scientific">Burkholderia stabilis</name>
    <dbReference type="NCBI Taxonomy" id="95485"/>
    <lineage>
        <taxon>Bacteria</taxon>
        <taxon>Pseudomonadati</taxon>
        <taxon>Pseudomonadota</taxon>
        <taxon>Betaproteobacteria</taxon>
        <taxon>Burkholderiales</taxon>
        <taxon>Burkholderiaceae</taxon>
        <taxon>Burkholderia</taxon>
        <taxon>Burkholderia cepacia complex</taxon>
    </lineage>
</organism>
<reference evidence="1 2" key="1">
    <citation type="submission" date="2017-11" db="EMBL/GenBank/DDBJ databases">
        <authorList>
            <person name="Seth-Smith MB H."/>
        </authorList>
    </citation>
    <scope>NUCLEOTIDE SEQUENCE [LARGE SCALE GENOMIC DNA]</scope>
    <source>
        <strain evidence="1">E</strain>
    </source>
</reference>
<evidence type="ECO:0000313" key="2">
    <source>
        <dbReference type="Proteomes" id="UP000268684"/>
    </source>
</evidence>